<feature type="transmembrane region" description="Helical" evidence="7">
    <location>
        <begin position="42"/>
        <end position="63"/>
    </location>
</feature>
<dbReference type="Gene3D" id="1.10.3860.10">
    <property type="entry name" value="Sodium:dicarboxylate symporter"/>
    <property type="match status" value="1"/>
</dbReference>
<dbReference type="SUPFAM" id="SSF118215">
    <property type="entry name" value="Proton glutamate symport protein"/>
    <property type="match status" value="1"/>
</dbReference>
<evidence type="ECO:0000256" key="5">
    <source>
        <dbReference type="ARBA" id="ARBA00022989"/>
    </source>
</evidence>
<feature type="transmembrane region" description="Helical" evidence="7">
    <location>
        <begin position="353"/>
        <end position="375"/>
    </location>
</feature>
<evidence type="ECO:0000256" key="4">
    <source>
        <dbReference type="ARBA" id="ARBA00022692"/>
    </source>
</evidence>
<dbReference type="InterPro" id="IPR036458">
    <property type="entry name" value="Na:dicarbo_symporter_sf"/>
</dbReference>
<feature type="transmembrane region" description="Helical" evidence="7">
    <location>
        <begin position="12"/>
        <end position="30"/>
    </location>
</feature>
<accession>A0ABZ2SMK0</accession>
<feature type="transmembrane region" description="Helical" evidence="7">
    <location>
        <begin position="223"/>
        <end position="244"/>
    </location>
</feature>
<evidence type="ECO:0000313" key="8">
    <source>
        <dbReference type="EMBL" id="WYJ77041.1"/>
    </source>
</evidence>
<keyword evidence="9" id="KW-1185">Reference proteome</keyword>
<name>A0ABZ2SMK0_9ENTE</name>
<reference evidence="8 9" key="2">
    <citation type="submission" date="2024-03" db="EMBL/GenBank/DDBJ databases">
        <title>The Genome Sequence of Enterococcus sp. DIV2402.</title>
        <authorList>
            <consortium name="The Broad Institute Genomics Platform"/>
            <consortium name="The Broad Institute Microbial Omics Core"/>
            <consortium name="The Broad Institute Genomic Center for Infectious Diseases"/>
            <person name="Earl A."/>
            <person name="Manson A."/>
            <person name="Gilmore M."/>
            <person name="Schwartman J."/>
            <person name="Shea T."/>
            <person name="Abouelleil A."/>
            <person name="Cao P."/>
            <person name="Chapman S."/>
            <person name="Cusick C."/>
            <person name="Young S."/>
            <person name="Neafsey D."/>
            <person name="Nusbaum C."/>
            <person name="Birren B."/>
        </authorList>
    </citation>
    <scope>NUCLEOTIDE SEQUENCE [LARGE SCALE GENOMIC DNA]</scope>
    <source>
        <strain evidence="8 9">DIV2402</strain>
    </source>
</reference>
<keyword evidence="6 7" id="KW-0472">Membrane</keyword>
<dbReference type="RefSeq" id="WP_207940785.1">
    <property type="nucleotide sequence ID" value="NZ_CP147251.1"/>
</dbReference>
<feature type="transmembrane region" description="Helical" evidence="7">
    <location>
        <begin position="328"/>
        <end position="347"/>
    </location>
</feature>
<sequence length="423" mass="45342">MKVLSFIKKSTTTQMVIALIGGMVFGTVVGEWAGNLKFIGDIFIRLIQMSIVVLVMASVISAIGEMARQKEDSTFGVKMGVNTFKWILFFTVVASTLGYLLATIIQPGKGMMTAESLTVEVPEALGFQETVTNFVSTNIFQSMASADMIPIIIFSVFFGAGLNMLVKKTGNTLVLDGVKEVHTIVLNIIQLAMKVAPIGVFCLLANVAGTTGLQIIFPMIKYLGILLIGVLLMMLIMSAVVAVRCQLNPMLLPKKFMDMSIVALTTTSSAITFPTALKDCVEKFGVRRDVANFTMSVGMTMGSAGAAMCYVVMILFMQQSAGIELPLLKLLIGIGLSIMLTLGTITVPGSAAVVATFLATSLGLPLESIALLIGVDWFAGMFRTFLNVNNDVFVSLLVANSVDALDKDVYNNKKTVSIGKVEE</sequence>
<protein>
    <recommendedName>
        <fullName evidence="10">Dicarboxylate/amino acid:cation symporter</fullName>
    </recommendedName>
</protein>
<evidence type="ECO:0000256" key="6">
    <source>
        <dbReference type="ARBA" id="ARBA00023136"/>
    </source>
</evidence>
<keyword evidence="4 7" id="KW-0812">Transmembrane</keyword>
<feature type="transmembrane region" description="Helical" evidence="7">
    <location>
        <begin position="195"/>
        <end position="217"/>
    </location>
</feature>
<gene>
    <name evidence="8" type="ORF">DOK78_001679</name>
</gene>
<dbReference type="Pfam" id="PF00375">
    <property type="entry name" value="SDF"/>
    <property type="match status" value="1"/>
</dbReference>
<organism evidence="8 9">
    <name type="scientific">Candidatus Enterococcus lowellii</name>
    <dbReference type="NCBI Taxonomy" id="2230877"/>
    <lineage>
        <taxon>Bacteria</taxon>
        <taxon>Bacillati</taxon>
        <taxon>Bacillota</taxon>
        <taxon>Bacilli</taxon>
        <taxon>Lactobacillales</taxon>
        <taxon>Enterococcaceae</taxon>
        <taxon>Enterococcus</taxon>
    </lineage>
</organism>
<evidence type="ECO:0000313" key="9">
    <source>
        <dbReference type="Proteomes" id="UP000664701"/>
    </source>
</evidence>
<proteinExistence type="predicted"/>
<dbReference type="PANTHER" id="PTHR42865:SF7">
    <property type="entry name" value="PROTON_GLUTAMATE-ASPARTATE SYMPORTER"/>
    <property type="match status" value="1"/>
</dbReference>
<evidence type="ECO:0000256" key="3">
    <source>
        <dbReference type="ARBA" id="ARBA00022475"/>
    </source>
</evidence>
<dbReference type="InterPro" id="IPR001991">
    <property type="entry name" value="Na-dicarboxylate_symporter"/>
</dbReference>
<evidence type="ECO:0000256" key="2">
    <source>
        <dbReference type="ARBA" id="ARBA00022448"/>
    </source>
</evidence>
<keyword evidence="2" id="KW-0813">Transport</keyword>
<dbReference type="PANTHER" id="PTHR42865">
    <property type="entry name" value="PROTON/GLUTAMATE-ASPARTATE SYMPORTER"/>
    <property type="match status" value="1"/>
</dbReference>
<feature type="transmembrane region" description="Helical" evidence="7">
    <location>
        <begin position="297"/>
        <end position="316"/>
    </location>
</feature>
<comment type="subcellular location">
    <subcellularLocation>
        <location evidence="1">Cell membrane</location>
        <topology evidence="1">Multi-pass membrane protein</topology>
    </subcellularLocation>
</comment>
<keyword evidence="5 7" id="KW-1133">Transmembrane helix</keyword>
<dbReference type="PRINTS" id="PR00173">
    <property type="entry name" value="EDTRNSPORT"/>
</dbReference>
<evidence type="ECO:0008006" key="10">
    <source>
        <dbReference type="Google" id="ProtNLM"/>
    </source>
</evidence>
<dbReference type="EMBL" id="CP147251">
    <property type="protein sequence ID" value="WYJ77041.1"/>
    <property type="molecule type" value="Genomic_DNA"/>
</dbReference>
<reference evidence="8 9" key="1">
    <citation type="submission" date="2021-03" db="EMBL/GenBank/DDBJ databases">
        <authorList>
            <person name="Gilmore M.S."/>
            <person name="Schwartzman J."/>
            <person name="Van Tyne D."/>
            <person name="Martin M."/>
            <person name="Earl A.M."/>
            <person name="Manson A.L."/>
            <person name="Straub T."/>
            <person name="Salamzade R."/>
            <person name="Saavedra J."/>
            <person name="Lebreton F."/>
            <person name="Prichula J."/>
            <person name="Schaufler K."/>
            <person name="Gaca A."/>
            <person name="Sgardioli B."/>
            <person name="Wagenaar J."/>
            <person name="Strong T."/>
        </authorList>
    </citation>
    <scope>NUCLEOTIDE SEQUENCE [LARGE SCALE GENOMIC DNA]</scope>
    <source>
        <strain evidence="8 9">DIV2402</strain>
    </source>
</reference>
<feature type="transmembrane region" description="Helical" evidence="7">
    <location>
        <begin position="84"/>
        <end position="105"/>
    </location>
</feature>
<evidence type="ECO:0000256" key="7">
    <source>
        <dbReference type="SAM" id="Phobius"/>
    </source>
</evidence>
<feature type="transmembrane region" description="Helical" evidence="7">
    <location>
        <begin position="256"/>
        <end position="277"/>
    </location>
</feature>
<feature type="transmembrane region" description="Helical" evidence="7">
    <location>
        <begin position="148"/>
        <end position="166"/>
    </location>
</feature>
<keyword evidence="3" id="KW-1003">Cell membrane</keyword>
<evidence type="ECO:0000256" key="1">
    <source>
        <dbReference type="ARBA" id="ARBA00004651"/>
    </source>
</evidence>
<dbReference type="Proteomes" id="UP000664701">
    <property type="component" value="Chromosome"/>
</dbReference>